<evidence type="ECO:0000313" key="2">
    <source>
        <dbReference type="EMBL" id="GAA1246795.1"/>
    </source>
</evidence>
<feature type="region of interest" description="Disordered" evidence="1">
    <location>
        <begin position="179"/>
        <end position="203"/>
    </location>
</feature>
<dbReference type="Pfam" id="PF13814">
    <property type="entry name" value="Replic_Relax"/>
    <property type="match status" value="1"/>
</dbReference>
<reference evidence="3" key="1">
    <citation type="journal article" date="2019" name="Int. J. Syst. Evol. Microbiol.">
        <title>The Global Catalogue of Microorganisms (GCM) 10K type strain sequencing project: providing services to taxonomists for standard genome sequencing and annotation.</title>
        <authorList>
            <consortium name="The Broad Institute Genomics Platform"/>
            <consortium name="The Broad Institute Genome Sequencing Center for Infectious Disease"/>
            <person name="Wu L."/>
            <person name="Ma J."/>
        </authorList>
    </citation>
    <scope>NUCLEOTIDE SEQUENCE [LARGE SCALE GENOMIC DNA]</scope>
    <source>
        <strain evidence="3">JCM 13004</strain>
    </source>
</reference>
<dbReference type="Proteomes" id="UP001500037">
    <property type="component" value="Unassembled WGS sequence"/>
</dbReference>
<dbReference type="InterPro" id="IPR025855">
    <property type="entry name" value="Replic_Relax"/>
</dbReference>
<feature type="region of interest" description="Disordered" evidence="1">
    <location>
        <begin position="104"/>
        <end position="126"/>
    </location>
</feature>
<feature type="region of interest" description="Disordered" evidence="1">
    <location>
        <begin position="1"/>
        <end position="38"/>
    </location>
</feature>
<evidence type="ECO:0008006" key="4">
    <source>
        <dbReference type="Google" id="ProtNLM"/>
    </source>
</evidence>
<evidence type="ECO:0000313" key="3">
    <source>
        <dbReference type="Proteomes" id="UP001500037"/>
    </source>
</evidence>
<feature type="region of interest" description="Disordered" evidence="1">
    <location>
        <begin position="449"/>
        <end position="474"/>
    </location>
</feature>
<dbReference type="EMBL" id="BAAALF010000077">
    <property type="protein sequence ID" value="GAA1246795.1"/>
    <property type="molecule type" value="Genomic_DNA"/>
</dbReference>
<name>A0ABP4H146_9ACTN</name>
<dbReference type="RefSeq" id="WP_344443398.1">
    <property type="nucleotide sequence ID" value="NZ_BAAALF010000077.1"/>
</dbReference>
<comment type="caution">
    <text evidence="2">The sequence shown here is derived from an EMBL/GenBank/DDBJ whole genome shotgun (WGS) entry which is preliminary data.</text>
</comment>
<protein>
    <recommendedName>
        <fullName evidence="4">Protein involved in plasmid replication-relaxation</fullName>
    </recommendedName>
</protein>
<gene>
    <name evidence="2" type="ORF">GCM10009665_42170</name>
</gene>
<organism evidence="2 3">
    <name type="scientific">Kitasatospora nipponensis</name>
    <dbReference type="NCBI Taxonomy" id="258049"/>
    <lineage>
        <taxon>Bacteria</taxon>
        <taxon>Bacillati</taxon>
        <taxon>Actinomycetota</taxon>
        <taxon>Actinomycetes</taxon>
        <taxon>Kitasatosporales</taxon>
        <taxon>Streptomycetaceae</taxon>
        <taxon>Kitasatospora</taxon>
    </lineage>
</organism>
<evidence type="ECO:0000256" key="1">
    <source>
        <dbReference type="SAM" id="MobiDB-lite"/>
    </source>
</evidence>
<keyword evidence="3" id="KW-1185">Reference proteome</keyword>
<proteinExistence type="predicted"/>
<accession>A0ABP4H146</accession>
<feature type="compositionally biased region" description="Basic and acidic residues" evidence="1">
    <location>
        <begin position="1"/>
        <end position="17"/>
    </location>
</feature>
<sequence>MNHDHGDGRDEQQRDGEQPAAPPARVHFRRSARNPNGSTASLRADVLAVLGVLKVVTYKQLHALIASDEYRTLHRTEHVLEAVRDLIKHKLVEERGRTSTITAAGKLGDRPQPATRSALGGRSAGPGEKIFGLTPAGLLAAAEALGDDRQMGGHARGAGQSGAPHAMLVNEFIINAVTGTTTHGAPPRTNDRQAPPRRTLPEGPLAGGLDAWATEVAHTITGKHAVIPDAVLRLPERGLPVLFLEVDRGTMTDINKVAAKLDNYHRWYSKLVKEGHHERPEFETLYGSLTTAGYGYHHSHTPRPPVLFVFDRGLKGGRPRFTENGLYARLDAFGTATRHHWEGRHHEEEGVEYQTFTGKIPVLATTTDRLLEHGFLGPDTWWRYGHGTWTDLTHALYALDRPARCSPRARSAAWECPGGRRGAVPIRPVHDGPCTTVWLLESHQASASGRTWGNAQGSSTPAAYSATNWTTPPV</sequence>